<dbReference type="AlphaFoldDB" id="A0A915MT80"/>
<organism evidence="1 2">
    <name type="scientific">Meloidogyne javanica</name>
    <name type="common">Root-knot nematode worm</name>
    <dbReference type="NCBI Taxonomy" id="6303"/>
    <lineage>
        <taxon>Eukaryota</taxon>
        <taxon>Metazoa</taxon>
        <taxon>Ecdysozoa</taxon>
        <taxon>Nematoda</taxon>
        <taxon>Chromadorea</taxon>
        <taxon>Rhabditida</taxon>
        <taxon>Tylenchina</taxon>
        <taxon>Tylenchomorpha</taxon>
        <taxon>Tylenchoidea</taxon>
        <taxon>Meloidogynidae</taxon>
        <taxon>Meloidogyninae</taxon>
        <taxon>Meloidogyne</taxon>
        <taxon>Meloidogyne incognita group</taxon>
    </lineage>
</organism>
<sequence length="87" mass="10282">MNLLLRRQRLLNLKEFQSKKLRRLKKWIQEGLIVSYAIIQVKLLLLENFCAIIADDDNKRADLNVLGNKEKDKFIEFAPGEEIEIKK</sequence>
<evidence type="ECO:0000313" key="1">
    <source>
        <dbReference type="Proteomes" id="UP000887561"/>
    </source>
</evidence>
<evidence type="ECO:0000313" key="2">
    <source>
        <dbReference type="WBParaSite" id="scaffold54022_cov484.g25627"/>
    </source>
</evidence>
<proteinExistence type="predicted"/>
<dbReference type="WBParaSite" id="scaffold54022_cov484.g25627">
    <property type="protein sequence ID" value="scaffold54022_cov484.g25627"/>
    <property type="gene ID" value="scaffold54022_cov484.g25627"/>
</dbReference>
<accession>A0A915MT80</accession>
<keyword evidence="1" id="KW-1185">Reference proteome</keyword>
<dbReference type="Proteomes" id="UP000887561">
    <property type="component" value="Unplaced"/>
</dbReference>
<protein>
    <submittedName>
        <fullName evidence="2">Uncharacterized protein</fullName>
    </submittedName>
</protein>
<reference evidence="2" key="1">
    <citation type="submission" date="2022-11" db="UniProtKB">
        <authorList>
            <consortium name="WormBaseParasite"/>
        </authorList>
    </citation>
    <scope>IDENTIFICATION</scope>
</reference>
<name>A0A915MT80_MELJA</name>